<dbReference type="InterPro" id="IPR001433">
    <property type="entry name" value="OxRdtase_FAD/NAD-bd"/>
</dbReference>
<dbReference type="InterPro" id="IPR009050">
    <property type="entry name" value="Globin-like_sf"/>
</dbReference>
<dbReference type="PROSITE" id="PS01033">
    <property type="entry name" value="GLOBIN"/>
    <property type="match status" value="1"/>
</dbReference>
<evidence type="ECO:0000256" key="9">
    <source>
        <dbReference type="ARBA" id="ARBA00023004"/>
    </source>
</evidence>
<dbReference type="Pfam" id="PF00042">
    <property type="entry name" value="Globin"/>
    <property type="match status" value="1"/>
</dbReference>
<evidence type="ECO:0000256" key="5">
    <source>
        <dbReference type="ARBA" id="ARBA00022617"/>
    </source>
</evidence>
<dbReference type="AlphaFoldDB" id="A0A511BX18"/>
<dbReference type="InterPro" id="IPR017938">
    <property type="entry name" value="Riboflavin_synthase-like_b-brl"/>
</dbReference>
<proteinExistence type="inferred from homology"/>
<dbReference type="SUPFAM" id="SSF52343">
    <property type="entry name" value="Ferredoxin reductase-like, C-terminal NADP-linked domain"/>
    <property type="match status" value="1"/>
</dbReference>
<evidence type="ECO:0000256" key="3">
    <source>
        <dbReference type="ARBA" id="ARBA00012229"/>
    </source>
</evidence>
<comment type="cofactor">
    <cofactor evidence="1">
        <name>heme b</name>
        <dbReference type="ChEBI" id="CHEBI:60344"/>
    </cofactor>
</comment>
<sequence length="400" mass="43608">MIKPLKPGAAPIIKATIPALEAHGVTITKTMYEKLMQDPAIAAMFNQTDQATGRQPRALAAAVLAYAKHIDDPSALENTLGLIVEKHVALSVTPEQYPVVGEALLTAIGTVLGEAATPEIIDAWAEAYRFLADVLISRETALTHTRETEPGGWRGWRSFRVAKRVQESPDMVSFWLEPVDGKPVLKHVPGQYLALALEQDGLNTRRCYSISSAPSTHAYRISVKRDPHGMVSSWLHANLHENGILEVAPPAGQFTLEASGSAPVLLVSGGSGITPFMSMLPEQEEKNPGRPMHLVHTTPSLDHMPFLAELASLQKTEAAPEIDLFSTKDENAHPDTSLRVHEGHVSAEWLAEQLGNEGHLYFCGPRGFQRDLFSALTKLGIPESRLHHEFYGPDESLLAA</sequence>
<evidence type="ECO:0000256" key="10">
    <source>
        <dbReference type="ARBA" id="ARBA00023027"/>
    </source>
</evidence>
<dbReference type="PANTHER" id="PTHR43396">
    <property type="entry name" value="FLAVOHEMOPROTEIN"/>
    <property type="match status" value="1"/>
</dbReference>
<dbReference type="PROSITE" id="PS51384">
    <property type="entry name" value="FAD_FR"/>
    <property type="match status" value="1"/>
</dbReference>
<dbReference type="GO" id="GO:0071500">
    <property type="term" value="P:cellular response to nitrosative stress"/>
    <property type="evidence" value="ECO:0007669"/>
    <property type="project" value="TreeGrafter"/>
</dbReference>
<feature type="domain" description="Globin" evidence="15">
    <location>
        <begin position="4"/>
        <end position="140"/>
    </location>
</feature>
<keyword evidence="18" id="KW-1185">Reference proteome</keyword>
<evidence type="ECO:0000259" key="16">
    <source>
        <dbReference type="PROSITE" id="PS51384"/>
    </source>
</evidence>
<dbReference type="InterPro" id="IPR039261">
    <property type="entry name" value="FNR_nucleotide-bd"/>
</dbReference>
<dbReference type="EC" id="1.14.12.17" evidence="3"/>
<evidence type="ECO:0000259" key="15">
    <source>
        <dbReference type="PROSITE" id="PS01033"/>
    </source>
</evidence>
<dbReference type="EMBL" id="BJVC01000003">
    <property type="protein sequence ID" value="GEL02548.1"/>
    <property type="molecule type" value="Genomic_DNA"/>
</dbReference>
<dbReference type="InterPro" id="IPR008333">
    <property type="entry name" value="Cbr1-like_FAD-bd_dom"/>
</dbReference>
<evidence type="ECO:0000256" key="11">
    <source>
        <dbReference type="ARBA" id="ARBA00025094"/>
    </source>
</evidence>
<dbReference type="Pfam" id="PF00175">
    <property type="entry name" value="NAD_binding_1"/>
    <property type="match status" value="1"/>
</dbReference>
<accession>A0A511BX18</accession>
<keyword evidence="6 14" id="KW-0561">Oxygen transport</keyword>
<evidence type="ECO:0000256" key="4">
    <source>
        <dbReference type="ARBA" id="ARBA00022575"/>
    </source>
</evidence>
<keyword evidence="4" id="KW-0216">Detoxification</keyword>
<evidence type="ECO:0000313" key="18">
    <source>
        <dbReference type="Proteomes" id="UP000321405"/>
    </source>
</evidence>
<dbReference type="InterPro" id="IPR000971">
    <property type="entry name" value="Globin"/>
</dbReference>
<dbReference type="InterPro" id="IPR017927">
    <property type="entry name" value="FAD-bd_FR_type"/>
</dbReference>
<keyword evidence="10" id="KW-0520">NAD</keyword>
<feature type="domain" description="FAD-binding FR-type" evidence="16">
    <location>
        <begin position="154"/>
        <end position="257"/>
    </location>
</feature>
<evidence type="ECO:0000256" key="7">
    <source>
        <dbReference type="ARBA" id="ARBA00022723"/>
    </source>
</evidence>
<dbReference type="GO" id="GO:0009636">
    <property type="term" value="P:response to toxic substance"/>
    <property type="evidence" value="ECO:0007669"/>
    <property type="project" value="UniProtKB-KW"/>
</dbReference>
<keyword evidence="9" id="KW-0408">Iron</keyword>
<organism evidence="17 18">
    <name type="scientific">Swaminathania salitolerans</name>
    <dbReference type="NCBI Taxonomy" id="182838"/>
    <lineage>
        <taxon>Bacteria</taxon>
        <taxon>Pseudomonadati</taxon>
        <taxon>Pseudomonadota</taxon>
        <taxon>Alphaproteobacteria</taxon>
        <taxon>Acetobacterales</taxon>
        <taxon>Acetobacteraceae</taxon>
        <taxon>Swaminathania</taxon>
    </lineage>
</organism>
<dbReference type="CDD" id="cd06184">
    <property type="entry name" value="flavohem_like_fad_nad_binding"/>
    <property type="match status" value="1"/>
</dbReference>
<reference evidence="17 18" key="1">
    <citation type="submission" date="2019-07" db="EMBL/GenBank/DDBJ databases">
        <title>Whole genome shotgun sequence of Swaminathania salitolerans NBRC 104436.</title>
        <authorList>
            <person name="Hosoyama A."/>
            <person name="Uohara A."/>
            <person name="Ohji S."/>
            <person name="Ichikawa N."/>
        </authorList>
    </citation>
    <scope>NUCLEOTIDE SEQUENCE [LARGE SCALE GENOMIC DNA]</scope>
    <source>
        <strain evidence="17 18">NBRC 104436</strain>
    </source>
</reference>
<keyword evidence="8" id="KW-0521">NADP</keyword>
<evidence type="ECO:0000256" key="8">
    <source>
        <dbReference type="ARBA" id="ARBA00022857"/>
    </source>
</evidence>
<evidence type="ECO:0000256" key="1">
    <source>
        <dbReference type="ARBA" id="ARBA00001970"/>
    </source>
</evidence>
<comment type="function">
    <text evidence="11">Is involved in NO detoxification in an aerobic process, termed nitric oxide dioxygenase (NOD) reaction that utilizes O(2) and NAD(P)H to convert NO to nitrate, which protects the bacterium from various noxious nitrogen compounds. Therefore, plays a central role in the inducible response to nitrosative stress.</text>
</comment>
<dbReference type="Gene3D" id="1.10.490.10">
    <property type="entry name" value="Globins"/>
    <property type="match status" value="1"/>
</dbReference>
<dbReference type="GO" id="GO:0019825">
    <property type="term" value="F:oxygen binding"/>
    <property type="evidence" value="ECO:0007669"/>
    <property type="project" value="InterPro"/>
</dbReference>
<dbReference type="PRINTS" id="PR00410">
    <property type="entry name" value="PHEHYDRXLASE"/>
</dbReference>
<keyword evidence="5 14" id="KW-0349">Heme</keyword>
<dbReference type="Gene3D" id="3.40.50.80">
    <property type="entry name" value="Nucleotide-binding domain of ferredoxin-NADP reductase (FNR) module"/>
    <property type="match status" value="1"/>
</dbReference>
<evidence type="ECO:0000256" key="2">
    <source>
        <dbReference type="ARBA" id="ARBA00006401"/>
    </source>
</evidence>
<dbReference type="Proteomes" id="UP000321405">
    <property type="component" value="Unassembled WGS sequence"/>
</dbReference>
<evidence type="ECO:0000256" key="13">
    <source>
        <dbReference type="ARBA" id="ARBA00049433"/>
    </source>
</evidence>
<comment type="catalytic activity">
    <reaction evidence="12">
        <text>2 nitric oxide + NADH + 2 O2 = 2 nitrate + NAD(+) + H(+)</text>
        <dbReference type="Rhea" id="RHEA:19469"/>
        <dbReference type="ChEBI" id="CHEBI:15378"/>
        <dbReference type="ChEBI" id="CHEBI:15379"/>
        <dbReference type="ChEBI" id="CHEBI:16480"/>
        <dbReference type="ChEBI" id="CHEBI:17632"/>
        <dbReference type="ChEBI" id="CHEBI:57540"/>
        <dbReference type="ChEBI" id="CHEBI:57945"/>
        <dbReference type="EC" id="1.14.12.17"/>
    </reaction>
</comment>
<keyword evidence="7" id="KW-0479">Metal-binding</keyword>
<dbReference type="GO" id="GO:0046872">
    <property type="term" value="F:metal ion binding"/>
    <property type="evidence" value="ECO:0007669"/>
    <property type="project" value="UniProtKB-KW"/>
</dbReference>
<comment type="similarity">
    <text evidence="14">Belongs to the globin family.</text>
</comment>
<protein>
    <recommendedName>
        <fullName evidence="3">nitric oxide dioxygenase</fullName>
        <ecNumber evidence="3">1.14.12.17</ecNumber>
    </recommendedName>
</protein>
<dbReference type="GO" id="GO:0005344">
    <property type="term" value="F:oxygen carrier activity"/>
    <property type="evidence" value="ECO:0007669"/>
    <property type="project" value="UniProtKB-KW"/>
</dbReference>
<dbReference type="CDD" id="cd08922">
    <property type="entry name" value="FHb-globin"/>
    <property type="match status" value="1"/>
</dbReference>
<keyword evidence="14" id="KW-0813">Transport</keyword>
<dbReference type="InterPro" id="IPR012292">
    <property type="entry name" value="Globin/Proto"/>
</dbReference>
<gene>
    <name evidence="17" type="primary">hmp</name>
    <name evidence="17" type="ORF">SSA02_17110</name>
</gene>
<comment type="caution">
    <text evidence="17">The sequence shown here is derived from an EMBL/GenBank/DDBJ whole genome shotgun (WGS) entry which is preliminary data.</text>
</comment>
<evidence type="ECO:0000256" key="12">
    <source>
        <dbReference type="ARBA" id="ARBA00048649"/>
    </source>
</evidence>
<dbReference type="NCBIfam" id="NF009805">
    <property type="entry name" value="PRK13289.1"/>
    <property type="match status" value="1"/>
</dbReference>
<dbReference type="GO" id="GO:0020037">
    <property type="term" value="F:heme binding"/>
    <property type="evidence" value="ECO:0007669"/>
    <property type="project" value="InterPro"/>
</dbReference>
<dbReference type="PANTHER" id="PTHR43396:SF3">
    <property type="entry name" value="FLAVOHEMOPROTEIN"/>
    <property type="match status" value="1"/>
</dbReference>
<dbReference type="SUPFAM" id="SSF46458">
    <property type="entry name" value="Globin-like"/>
    <property type="match status" value="1"/>
</dbReference>
<dbReference type="SUPFAM" id="SSF63380">
    <property type="entry name" value="Riboflavin synthase domain-like"/>
    <property type="match status" value="1"/>
</dbReference>
<comment type="catalytic activity">
    <reaction evidence="13">
        <text>2 nitric oxide + NADPH + 2 O2 = 2 nitrate + NADP(+) + H(+)</text>
        <dbReference type="Rhea" id="RHEA:19465"/>
        <dbReference type="ChEBI" id="CHEBI:15378"/>
        <dbReference type="ChEBI" id="CHEBI:15379"/>
        <dbReference type="ChEBI" id="CHEBI:16480"/>
        <dbReference type="ChEBI" id="CHEBI:17632"/>
        <dbReference type="ChEBI" id="CHEBI:57783"/>
        <dbReference type="ChEBI" id="CHEBI:58349"/>
        <dbReference type="EC" id="1.14.12.17"/>
    </reaction>
</comment>
<dbReference type="Gene3D" id="2.40.30.10">
    <property type="entry name" value="Translation factors"/>
    <property type="match status" value="1"/>
</dbReference>
<dbReference type="GO" id="GO:0071949">
    <property type="term" value="F:FAD binding"/>
    <property type="evidence" value="ECO:0007669"/>
    <property type="project" value="TreeGrafter"/>
</dbReference>
<dbReference type="FunFam" id="1.10.490.10:FF:000003">
    <property type="entry name" value="Flavohemoprotein"/>
    <property type="match status" value="1"/>
</dbReference>
<evidence type="ECO:0000313" key="17">
    <source>
        <dbReference type="EMBL" id="GEL02548.1"/>
    </source>
</evidence>
<name>A0A511BX18_9PROT</name>
<dbReference type="RefSeq" id="WP_186807733.1">
    <property type="nucleotide sequence ID" value="NZ_BJVC01000003.1"/>
</dbReference>
<dbReference type="GO" id="GO:0008941">
    <property type="term" value="F:nitric oxide dioxygenase NAD(P)H activity"/>
    <property type="evidence" value="ECO:0007669"/>
    <property type="project" value="UniProtKB-EC"/>
</dbReference>
<evidence type="ECO:0000256" key="6">
    <source>
        <dbReference type="ARBA" id="ARBA00022621"/>
    </source>
</evidence>
<evidence type="ECO:0000256" key="14">
    <source>
        <dbReference type="RuleBase" id="RU000356"/>
    </source>
</evidence>
<dbReference type="GO" id="GO:0046210">
    <property type="term" value="P:nitric oxide catabolic process"/>
    <property type="evidence" value="ECO:0007669"/>
    <property type="project" value="TreeGrafter"/>
</dbReference>
<dbReference type="Pfam" id="PF00970">
    <property type="entry name" value="FAD_binding_6"/>
    <property type="match status" value="1"/>
</dbReference>
<comment type="similarity">
    <text evidence="2">In the C-terminal section; belongs to the flavoprotein pyridine nucleotide cytochrome reductase family.</text>
</comment>